<reference evidence="2 3" key="1">
    <citation type="journal article" date="2021" name="Elife">
        <title>Chloroplast acquisition without the gene transfer in kleptoplastic sea slugs, Plakobranchus ocellatus.</title>
        <authorList>
            <person name="Maeda T."/>
            <person name="Takahashi S."/>
            <person name="Yoshida T."/>
            <person name="Shimamura S."/>
            <person name="Takaki Y."/>
            <person name="Nagai Y."/>
            <person name="Toyoda A."/>
            <person name="Suzuki Y."/>
            <person name="Arimoto A."/>
            <person name="Ishii H."/>
            <person name="Satoh N."/>
            <person name="Nishiyama T."/>
            <person name="Hasebe M."/>
            <person name="Maruyama T."/>
            <person name="Minagawa J."/>
            <person name="Obokata J."/>
            <person name="Shigenobu S."/>
        </authorList>
    </citation>
    <scope>NUCLEOTIDE SEQUENCE [LARGE SCALE GENOMIC DNA]</scope>
</reference>
<dbReference type="AlphaFoldDB" id="A0AAV4CL64"/>
<proteinExistence type="predicted"/>
<feature type="region of interest" description="Disordered" evidence="1">
    <location>
        <begin position="1"/>
        <end position="21"/>
    </location>
</feature>
<name>A0AAV4CL64_9GAST</name>
<gene>
    <name evidence="2" type="ORF">PoB_005893500</name>
</gene>
<accession>A0AAV4CL64</accession>
<dbReference type="Proteomes" id="UP000735302">
    <property type="component" value="Unassembled WGS sequence"/>
</dbReference>
<protein>
    <submittedName>
        <fullName evidence="2">Uncharacterized protein</fullName>
    </submittedName>
</protein>
<evidence type="ECO:0000313" key="2">
    <source>
        <dbReference type="EMBL" id="GFO32430.1"/>
    </source>
</evidence>
<sequence length="106" mass="12147">MPRTAQELSGEGRCIGNSTTATGRNRAHRSLILVRLNQQARPTMMMMLVMINRKQISRFHLLHCTLLIDNAFIRDTLQIDNAFIRDTLLIDNVFISGILLILIMRL</sequence>
<evidence type="ECO:0000256" key="1">
    <source>
        <dbReference type="SAM" id="MobiDB-lite"/>
    </source>
</evidence>
<keyword evidence="3" id="KW-1185">Reference proteome</keyword>
<evidence type="ECO:0000313" key="3">
    <source>
        <dbReference type="Proteomes" id="UP000735302"/>
    </source>
</evidence>
<organism evidence="2 3">
    <name type="scientific">Plakobranchus ocellatus</name>
    <dbReference type="NCBI Taxonomy" id="259542"/>
    <lineage>
        <taxon>Eukaryota</taxon>
        <taxon>Metazoa</taxon>
        <taxon>Spiralia</taxon>
        <taxon>Lophotrochozoa</taxon>
        <taxon>Mollusca</taxon>
        <taxon>Gastropoda</taxon>
        <taxon>Heterobranchia</taxon>
        <taxon>Euthyneura</taxon>
        <taxon>Panpulmonata</taxon>
        <taxon>Sacoglossa</taxon>
        <taxon>Placobranchoidea</taxon>
        <taxon>Plakobranchidae</taxon>
        <taxon>Plakobranchus</taxon>
    </lineage>
</organism>
<comment type="caution">
    <text evidence="2">The sequence shown here is derived from an EMBL/GenBank/DDBJ whole genome shotgun (WGS) entry which is preliminary data.</text>
</comment>
<dbReference type="EMBL" id="BLXT01006630">
    <property type="protein sequence ID" value="GFO32430.1"/>
    <property type="molecule type" value="Genomic_DNA"/>
</dbReference>